<proteinExistence type="inferred from homology"/>
<gene>
    <name evidence="10 13" type="primary">rsgA</name>
    <name evidence="13" type="ORF">H8Z77_03615</name>
</gene>
<keyword evidence="2 10" id="KW-0690">Ribosome biogenesis</keyword>
<evidence type="ECO:0000256" key="3">
    <source>
        <dbReference type="ARBA" id="ARBA00022723"/>
    </source>
</evidence>
<evidence type="ECO:0000256" key="6">
    <source>
        <dbReference type="ARBA" id="ARBA00022801"/>
    </source>
</evidence>
<dbReference type="InterPro" id="IPR012340">
    <property type="entry name" value="NA-bd_OB-fold"/>
</dbReference>
<evidence type="ECO:0000256" key="2">
    <source>
        <dbReference type="ARBA" id="ARBA00022517"/>
    </source>
</evidence>
<keyword evidence="7 10" id="KW-0862">Zinc</keyword>
<feature type="binding site" evidence="10">
    <location>
        <position position="246"/>
    </location>
    <ligand>
        <name>Zn(2+)</name>
        <dbReference type="ChEBI" id="CHEBI:29105"/>
    </ligand>
</feature>
<dbReference type="EMBL" id="JACOQK010000001">
    <property type="protein sequence ID" value="MBC5787112.1"/>
    <property type="molecule type" value="Genomic_DNA"/>
</dbReference>
<dbReference type="Pfam" id="PF16745">
    <property type="entry name" value="RsgA_N"/>
    <property type="match status" value="1"/>
</dbReference>
<comment type="function">
    <text evidence="10">One of several proteins that assist in the late maturation steps of the functional core of the 30S ribosomal subunit. Helps release RbfA from mature subunits. May play a role in the assembly of ribosomal proteins into the subunit. Circularly permuted GTPase that catalyzes slow GTP hydrolysis, GTPase activity is stimulated by the 30S ribosomal subunit.</text>
</comment>
<evidence type="ECO:0000256" key="10">
    <source>
        <dbReference type="HAMAP-Rule" id="MF_01820"/>
    </source>
</evidence>
<dbReference type="InterPro" id="IPR031944">
    <property type="entry name" value="RsgA_N"/>
</dbReference>
<name>A0ABR7IPR8_9CLOT</name>
<feature type="binding site" evidence="10">
    <location>
        <position position="248"/>
    </location>
    <ligand>
        <name>Zn(2+)</name>
        <dbReference type="ChEBI" id="CHEBI:29105"/>
    </ligand>
</feature>
<dbReference type="RefSeq" id="WP_186996208.1">
    <property type="nucleotide sequence ID" value="NZ_JACOQK010000001.1"/>
</dbReference>
<keyword evidence="3 10" id="KW-0479">Metal-binding</keyword>
<evidence type="ECO:0000256" key="1">
    <source>
        <dbReference type="ARBA" id="ARBA00022490"/>
    </source>
</evidence>
<comment type="subcellular location">
    <subcellularLocation>
        <location evidence="10">Cytoplasm</location>
    </subcellularLocation>
</comment>
<dbReference type="Pfam" id="PF03193">
    <property type="entry name" value="RsgA_GTPase"/>
    <property type="match status" value="1"/>
</dbReference>
<dbReference type="CDD" id="cd04466">
    <property type="entry name" value="S1_YloQ_GTPase"/>
    <property type="match status" value="1"/>
</dbReference>
<dbReference type="PANTHER" id="PTHR32120:SF11">
    <property type="entry name" value="SMALL RIBOSOMAL SUBUNIT BIOGENESIS GTPASE RSGA 1, MITOCHONDRIAL-RELATED"/>
    <property type="match status" value="1"/>
</dbReference>
<feature type="binding site" evidence="10">
    <location>
        <begin position="111"/>
        <end position="114"/>
    </location>
    <ligand>
        <name>GTP</name>
        <dbReference type="ChEBI" id="CHEBI:37565"/>
    </ligand>
</feature>
<dbReference type="EC" id="3.6.1.-" evidence="10"/>
<dbReference type="PROSITE" id="PS51721">
    <property type="entry name" value="G_CP"/>
    <property type="match status" value="1"/>
</dbReference>
<dbReference type="SUPFAM" id="SSF52540">
    <property type="entry name" value="P-loop containing nucleoside triphosphate hydrolases"/>
    <property type="match status" value="1"/>
</dbReference>
<keyword evidence="6 10" id="KW-0378">Hydrolase</keyword>
<dbReference type="HAMAP" id="MF_01820">
    <property type="entry name" value="GTPase_RsgA"/>
    <property type="match status" value="1"/>
</dbReference>
<evidence type="ECO:0000313" key="13">
    <source>
        <dbReference type="EMBL" id="MBC5787112.1"/>
    </source>
</evidence>
<evidence type="ECO:0000256" key="9">
    <source>
        <dbReference type="ARBA" id="ARBA00023134"/>
    </source>
</evidence>
<sequence length="290" mass="32506">MEQGLIVKAISGFYTIKSADSAIEYECKAAGVFRKKGMSPYVGDQVLFAPQDNMVREILPRKNDFVRPPLANLDQLFFVMSCTQPVPNFFITDKLIAIAEHKQIEPVIVITKSDLESPDKIRSIYQHAGFQVIVVNSDEDLGQILACLPGKISGFCGNTGVGKSTLLNRLMPQLQLKTGETSTKLGRGRHTTRHVELFEINGGYVADTPGFSTVDTMQYEVITKEELQYCFREFTPFLNQCKFTGCSHTVEKGCAVLAALQRGEIGITRHESYCQMYEEAKTIKEWELKK</sequence>
<comment type="cofactor">
    <cofactor evidence="10">
        <name>Zn(2+)</name>
        <dbReference type="ChEBI" id="CHEBI:29105"/>
    </cofactor>
    <text evidence="10">Binds 1 zinc ion per subunit.</text>
</comment>
<evidence type="ECO:0000256" key="4">
    <source>
        <dbReference type="ARBA" id="ARBA00022730"/>
    </source>
</evidence>
<dbReference type="CDD" id="cd01854">
    <property type="entry name" value="YjeQ_EngC"/>
    <property type="match status" value="1"/>
</dbReference>
<dbReference type="Gene3D" id="2.40.50.140">
    <property type="entry name" value="Nucleic acid-binding proteins"/>
    <property type="match status" value="1"/>
</dbReference>
<feature type="binding site" evidence="10">
    <location>
        <begin position="157"/>
        <end position="165"/>
    </location>
    <ligand>
        <name>GTP</name>
        <dbReference type="ChEBI" id="CHEBI:37565"/>
    </ligand>
</feature>
<feature type="domain" description="EngC GTPase" evidence="11">
    <location>
        <begin position="71"/>
        <end position="212"/>
    </location>
</feature>
<accession>A0ABR7IPR8</accession>
<keyword evidence="1 10" id="KW-0963">Cytoplasm</keyword>
<feature type="binding site" evidence="10">
    <location>
        <position position="241"/>
    </location>
    <ligand>
        <name>Zn(2+)</name>
        <dbReference type="ChEBI" id="CHEBI:29105"/>
    </ligand>
</feature>
<dbReference type="InterPro" id="IPR030378">
    <property type="entry name" value="G_CP_dom"/>
</dbReference>
<dbReference type="Gene3D" id="1.10.40.50">
    <property type="entry name" value="Probable gtpase engc, domain 3"/>
    <property type="match status" value="1"/>
</dbReference>
<comment type="caution">
    <text evidence="13">The sequence shown here is derived from an EMBL/GenBank/DDBJ whole genome shotgun (WGS) entry which is preliminary data.</text>
</comment>
<reference evidence="13 14" key="1">
    <citation type="submission" date="2020-08" db="EMBL/GenBank/DDBJ databases">
        <title>Genome public.</title>
        <authorList>
            <person name="Liu C."/>
            <person name="Sun Q."/>
        </authorList>
    </citation>
    <scope>NUCLEOTIDE SEQUENCE [LARGE SCALE GENOMIC DNA]</scope>
    <source>
        <strain evidence="13 14">NSJ-27</strain>
    </source>
</reference>
<evidence type="ECO:0000259" key="11">
    <source>
        <dbReference type="PROSITE" id="PS50936"/>
    </source>
</evidence>
<keyword evidence="5 10" id="KW-0547">Nucleotide-binding</keyword>
<evidence type="ECO:0000256" key="5">
    <source>
        <dbReference type="ARBA" id="ARBA00022741"/>
    </source>
</evidence>
<dbReference type="NCBIfam" id="TIGR00157">
    <property type="entry name" value="ribosome small subunit-dependent GTPase A"/>
    <property type="match status" value="1"/>
</dbReference>
<dbReference type="Proteomes" id="UP000649151">
    <property type="component" value="Unassembled WGS sequence"/>
</dbReference>
<feature type="binding site" evidence="10">
    <location>
        <position position="254"/>
    </location>
    <ligand>
        <name>Zn(2+)</name>
        <dbReference type="ChEBI" id="CHEBI:29105"/>
    </ligand>
</feature>
<evidence type="ECO:0000313" key="14">
    <source>
        <dbReference type="Proteomes" id="UP000649151"/>
    </source>
</evidence>
<keyword evidence="4 10" id="KW-0699">rRNA-binding</keyword>
<evidence type="ECO:0000256" key="8">
    <source>
        <dbReference type="ARBA" id="ARBA00022884"/>
    </source>
</evidence>
<feature type="domain" description="CP-type G" evidence="12">
    <location>
        <begin position="62"/>
        <end position="214"/>
    </location>
</feature>
<keyword evidence="8 10" id="KW-0694">RNA-binding</keyword>
<comment type="subunit">
    <text evidence="10">Monomer. Associates with 30S ribosomal subunit, binds 16S rRNA.</text>
</comment>
<dbReference type="InterPro" id="IPR027417">
    <property type="entry name" value="P-loop_NTPase"/>
</dbReference>
<dbReference type="InterPro" id="IPR010914">
    <property type="entry name" value="RsgA_GTPase_dom"/>
</dbReference>
<evidence type="ECO:0000259" key="12">
    <source>
        <dbReference type="PROSITE" id="PS51721"/>
    </source>
</evidence>
<dbReference type="Gene3D" id="3.40.50.300">
    <property type="entry name" value="P-loop containing nucleotide triphosphate hydrolases"/>
    <property type="match status" value="1"/>
</dbReference>
<keyword evidence="14" id="KW-1185">Reference proteome</keyword>
<dbReference type="InterPro" id="IPR004881">
    <property type="entry name" value="Ribosome_biogen_GTPase_RsgA"/>
</dbReference>
<keyword evidence="9 10" id="KW-0342">GTP-binding</keyword>
<organism evidence="13 14">
    <name type="scientific">Clostridium facile</name>
    <dbReference type="NCBI Taxonomy" id="2763035"/>
    <lineage>
        <taxon>Bacteria</taxon>
        <taxon>Bacillati</taxon>
        <taxon>Bacillota</taxon>
        <taxon>Clostridia</taxon>
        <taxon>Eubacteriales</taxon>
        <taxon>Clostridiaceae</taxon>
        <taxon>Clostridium</taxon>
    </lineage>
</organism>
<dbReference type="SUPFAM" id="SSF50249">
    <property type="entry name" value="Nucleic acid-binding proteins"/>
    <property type="match status" value="1"/>
</dbReference>
<comment type="similarity">
    <text evidence="10">Belongs to the TRAFAC class YlqF/YawG GTPase family. RsgA subfamily.</text>
</comment>
<protein>
    <recommendedName>
        <fullName evidence="10">Small ribosomal subunit biogenesis GTPase RsgA</fullName>
        <ecNumber evidence="10">3.6.1.-</ecNumber>
    </recommendedName>
</protein>
<evidence type="ECO:0000256" key="7">
    <source>
        <dbReference type="ARBA" id="ARBA00022833"/>
    </source>
</evidence>
<dbReference type="PANTHER" id="PTHR32120">
    <property type="entry name" value="SMALL RIBOSOMAL SUBUNIT BIOGENESIS GTPASE RSGA"/>
    <property type="match status" value="1"/>
</dbReference>
<dbReference type="PROSITE" id="PS50936">
    <property type="entry name" value="ENGC_GTPASE"/>
    <property type="match status" value="1"/>
</dbReference>